<name>A0A0B0PBX6_GOSAR</name>
<dbReference type="Proteomes" id="UP000032142">
    <property type="component" value="Unassembled WGS sequence"/>
</dbReference>
<reference evidence="2" key="1">
    <citation type="submission" date="2014-09" db="EMBL/GenBank/DDBJ databases">
        <authorList>
            <person name="Mudge J."/>
            <person name="Ramaraj T."/>
            <person name="Lindquist I.E."/>
            <person name="Bharti A.K."/>
            <person name="Sundararajan A."/>
            <person name="Cameron C.T."/>
            <person name="Woodward J.E."/>
            <person name="May G.D."/>
            <person name="Brubaker C."/>
            <person name="Broadhvest J."/>
            <person name="Wilkins T.A."/>
        </authorList>
    </citation>
    <scope>NUCLEOTIDE SEQUENCE</scope>
    <source>
        <strain evidence="2">cv. AKA8401</strain>
    </source>
</reference>
<sequence>MGNPDVRCTVHGSAYLR</sequence>
<dbReference type="EMBL" id="KN416699">
    <property type="protein sequence ID" value="KHG20801.1"/>
    <property type="molecule type" value="Genomic_DNA"/>
</dbReference>
<keyword evidence="2" id="KW-1185">Reference proteome</keyword>
<organism evidence="1 2">
    <name type="scientific">Gossypium arboreum</name>
    <name type="common">Tree cotton</name>
    <name type="synonym">Gossypium nanking</name>
    <dbReference type="NCBI Taxonomy" id="29729"/>
    <lineage>
        <taxon>Eukaryota</taxon>
        <taxon>Viridiplantae</taxon>
        <taxon>Streptophyta</taxon>
        <taxon>Embryophyta</taxon>
        <taxon>Tracheophyta</taxon>
        <taxon>Spermatophyta</taxon>
        <taxon>Magnoliopsida</taxon>
        <taxon>eudicotyledons</taxon>
        <taxon>Gunneridae</taxon>
        <taxon>Pentapetalae</taxon>
        <taxon>rosids</taxon>
        <taxon>malvids</taxon>
        <taxon>Malvales</taxon>
        <taxon>Malvaceae</taxon>
        <taxon>Malvoideae</taxon>
        <taxon>Gossypium</taxon>
    </lineage>
</organism>
<proteinExistence type="predicted"/>
<protein>
    <submittedName>
        <fullName evidence="1">Uncharacterized protein</fullName>
    </submittedName>
</protein>
<dbReference type="AlphaFoldDB" id="A0A0B0PBX6"/>
<gene>
    <name evidence="1" type="ORF">F383_27424</name>
</gene>
<evidence type="ECO:0000313" key="1">
    <source>
        <dbReference type="EMBL" id="KHG20801.1"/>
    </source>
</evidence>
<accession>A0A0B0PBX6</accession>
<evidence type="ECO:0000313" key="2">
    <source>
        <dbReference type="Proteomes" id="UP000032142"/>
    </source>
</evidence>